<dbReference type="RefSeq" id="WP_067410541.1">
    <property type="nucleotide sequence ID" value="NZ_LNTY01000006.1"/>
</dbReference>
<dbReference type="InterPro" id="IPR009057">
    <property type="entry name" value="Homeodomain-like_sf"/>
</dbReference>
<dbReference type="PROSITE" id="PS01124">
    <property type="entry name" value="HTH_ARAC_FAMILY_2"/>
    <property type="match status" value="1"/>
</dbReference>
<dbReference type="InterPro" id="IPR011256">
    <property type="entry name" value="Reg_factor_effector_dom_sf"/>
</dbReference>
<dbReference type="STRING" id="294935.ATN88_04880"/>
<evidence type="ECO:0000313" key="6">
    <source>
        <dbReference type="Proteomes" id="UP000070529"/>
    </source>
</evidence>
<dbReference type="EMBL" id="LNTY01000006">
    <property type="protein sequence ID" value="KXF83064.1"/>
    <property type="molecule type" value="Genomic_DNA"/>
</dbReference>
<dbReference type="GO" id="GO:0003700">
    <property type="term" value="F:DNA-binding transcription factor activity"/>
    <property type="evidence" value="ECO:0007669"/>
    <property type="project" value="InterPro"/>
</dbReference>
<dbReference type="Pfam" id="PF12833">
    <property type="entry name" value="HTH_18"/>
    <property type="match status" value="1"/>
</dbReference>
<dbReference type="PANTHER" id="PTHR40055:SF1">
    <property type="entry name" value="TRANSCRIPTIONAL REGULATOR YGIV-RELATED"/>
    <property type="match status" value="1"/>
</dbReference>
<comment type="caution">
    <text evidence="5">The sequence shown here is derived from an EMBL/GenBank/DDBJ whole genome shotgun (WGS) entry which is preliminary data.</text>
</comment>
<evidence type="ECO:0000313" key="5">
    <source>
        <dbReference type="EMBL" id="KXF83064.1"/>
    </source>
</evidence>
<dbReference type="Proteomes" id="UP000070529">
    <property type="component" value="Unassembled WGS sequence"/>
</dbReference>
<protein>
    <submittedName>
        <fullName evidence="5">AraC family transcriptional regulator</fullName>
    </submittedName>
</protein>
<proteinExistence type="predicted"/>
<evidence type="ECO:0000256" key="2">
    <source>
        <dbReference type="ARBA" id="ARBA00023125"/>
    </source>
</evidence>
<dbReference type="GO" id="GO:0043565">
    <property type="term" value="F:sequence-specific DNA binding"/>
    <property type="evidence" value="ECO:0007669"/>
    <property type="project" value="InterPro"/>
</dbReference>
<evidence type="ECO:0000259" key="4">
    <source>
        <dbReference type="PROSITE" id="PS01124"/>
    </source>
</evidence>
<dbReference type="SMART" id="SM00342">
    <property type="entry name" value="HTH_ARAC"/>
    <property type="match status" value="1"/>
</dbReference>
<keyword evidence="1" id="KW-0805">Transcription regulation</keyword>
<keyword evidence="3" id="KW-0804">Transcription</keyword>
<dbReference type="PANTHER" id="PTHR40055">
    <property type="entry name" value="TRANSCRIPTIONAL REGULATOR YGIV-RELATED"/>
    <property type="match status" value="1"/>
</dbReference>
<dbReference type="OrthoDB" id="282744at2"/>
<dbReference type="SUPFAM" id="SSF55136">
    <property type="entry name" value="Probable bacterial effector-binding domain"/>
    <property type="match status" value="1"/>
</dbReference>
<dbReference type="InterPro" id="IPR018060">
    <property type="entry name" value="HTH_AraC"/>
</dbReference>
<gene>
    <name evidence="5" type="ORF">ATN88_04880</name>
</gene>
<dbReference type="Pfam" id="PF06445">
    <property type="entry name" value="GyrI-like"/>
    <property type="match status" value="1"/>
</dbReference>
<sequence>MTVKHPRLELARAFIDLNFDEDLDVEKLSRVACLSKFHFHRQFSSRYGVSVANYVRLLRLKKASYLLVYHPKMSVTEIALDSCYETSESFSRAFRRVFGVSPSEFRLAPDWSPWEKRFEAIYRLRNDPNLNQADFEVEVVQFEAVDIVVLEHRAPPIQFVESVAKFRSWVDKQKMGAKQPRLFNLFYDDPSKIEDLSKYRMDIGCEFNNRMDISCGTIVKKQIPAGRCAKLRFVGSSDSFGIAIYYLLYQWLAASGEQMRNYPIILERFNHFPFIKENEAITDIYLPLQ</sequence>
<keyword evidence="6" id="KW-1185">Reference proteome</keyword>
<reference evidence="5 6" key="1">
    <citation type="submission" date="2015-11" db="EMBL/GenBank/DDBJ databases">
        <title>Genomic Taxonomy of the Vibrionaceae.</title>
        <authorList>
            <person name="Gomez-Gil B."/>
            <person name="Enciso-Ibarra J."/>
        </authorList>
    </citation>
    <scope>NUCLEOTIDE SEQUENCE [LARGE SCALE GENOMIC DNA]</scope>
    <source>
        <strain evidence="5 6">CAIM 912</strain>
    </source>
</reference>
<dbReference type="AlphaFoldDB" id="A0A135ICJ6"/>
<dbReference type="Gene3D" id="3.20.80.10">
    <property type="entry name" value="Regulatory factor, effector binding domain"/>
    <property type="match status" value="1"/>
</dbReference>
<dbReference type="PRINTS" id="PR00032">
    <property type="entry name" value="HTHARAC"/>
</dbReference>
<organism evidence="5 6">
    <name type="scientific">Enterovibrio coralii</name>
    <dbReference type="NCBI Taxonomy" id="294935"/>
    <lineage>
        <taxon>Bacteria</taxon>
        <taxon>Pseudomonadati</taxon>
        <taxon>Pseudomonadota</taxon>
        <taxon>Gammaproteobacteria</taxon>
        <taxon>Vibrionales</taxon>
        <taxon>Vibrionaceae</taxon>
        <taxon>Enterovibrio</taxon>
    </lineage>
</organism>
<dbReference type="Gene3D" id="1.10.10.60">
    <property type="entry name" value="Homeodomain-like"/>
    <property type="match status" value="2"/>
</dbReference>
<name>A0A135ICJ6_9GAMM</name>
<feature type="domain" description="HTH araC/xylS-type" evidence="4">
    <location>
        <begin position="9"/>
        <end position="108"/>
    </location>
</feature>
<accession>A0A135ICJ6</accession>
<dbReference type="InterPro" id="IPR010499">
    <property type="entry name" value="AraC_E-bd"/>
</dbReference>
<evidence type="ECO:0000256" key="3">
    <source>
        <dbReference type="ARBA" id="ARBA00023163"/>
    </source>
</evidence>
<dbReference type="SUPFAM" id="SSF46689">
    <property type="entry name" value="Homeodomain-like"/>
    <property type="match status" value="2"/>
</dbReference>
<dbReference type="InterPro" id="IPR020449">
    <property type="entry name" value="Tscrpt_reg_AraC-type_HTH"/>
</dbReference>
<keyword evidence="2" id="KW-0238">DNA-binding</keyword>
<dbReference type="InterPro" id="IPR029442">
    <property type="entry name" value="GyrI-like"/>
</dbReference>
<dbReference type="SMART" id="SM00871">
    <property type="entry name" value="AraC_E_bind"/>
    <property type="match status" value="1"/>
</dbReference>
<dbReference type="InterPro" id="IPR050908">
    <property type="entry name" value="SmbC-like"/>
</dbReference>
<evidence type="ECO:0000256" key="1">
    <source>
        <dbReference type="ARBA" id="ARBA00023015"/>
    </source>
</evidence>